<gene>
    <name evidence="6" type="ORF">A3D77_02500</name>
</gene>
<dbReference type="InterPro" id="IPR009014">
    <property type="entry name" value="Transketo_C/PFOR_II"/>
</dbReference>
<evidence type="ECO:0000259" key="5">
    <source>
        <dbReference type="SMART" id="SM00861"/>
    </source>
</evidence>
<dbReference type="EMBL" id="MFJL01000014">
    <property type="protein sequence ID" value="OGG16305.1"/>
    <property type="molecule type" value="Genomic_DNA"/>
</dbReference>
<dbReference type="Gene3D" id="3.40.50.920">
    <property type="match status" value="1"/>
</dbReference>
<dbReference type="GO" id="GO:0005737">
    <property type="term" value="C:cytoplasm"/>
    <property type="evidence" value="ECO:0007669"/>
    <property type="project" value="UniProtKB-ARBA"/>
</dbReference>
<dbReference type="Pfam" id="PF00456">
    <property type="entry name" value="Transketolase_N"/>
    <property type="match status" value="1"/>
</dbReference>
<dbReference type="PANTHER" id="PTHR43825">
    <property type="entry name" value="PYRUVATE DEHYDROGENASE E1 COMPONENT"/>
    <property type="match status" value="1"/>
</dbReference>
<dbReference type="SMART" id="SM00861">
    <property type="entry name" value="Transket_pyr"/>
    <property type="match status" value="1"/>
</dbReference>
<feature type="domain" description="Transketolase-like pyrimidine-binding" evidence="5">
    <location>
        <begin position="336"/>
        <end position="499"/>
    </location>
</feature>
<dbReference type="Proteomes" id="UP000176923">
    <property type="component" value="Unassembled WGS sequence"/>
</dbReference>
<dbReference type="STRING" id="1798382.A3D77_02500"/>
<sequence length="646" mass="71686">MKPTGTNKKGYITKSVFELIERKIQDPSKHLECIADLIRFNTLVSVARAGSGHLGSSLSMIEILTEIYFRSFKFDAHSLKDPNRDIFVLSKGHAVPSLYATLAARGYFPVETLDSLRRRGGLQGHGDIITPGIESNTGSLAMGLSKAVGYAMAKKRLNLRGNVVVVVGDGELQEGQCWEAFLSAASYKLDNLYIIIDDNKVQTDTLTQKIVFYSHLTASLKELGFNISECQGSKIKSIHQALMRLKQKKGKPKILWSHTIKGQGVSFMEHPNVLKDAGSKYVWHNKPPNKEQLTIALNEILKRNMQVLSQLNLDIDISNSLLDIPKEPIQKGIEGDNLVSGFSEGLLEIARNNPKVVVIDGDLEEDCGFVPFHKAFPRRFFEFGIMEQHMISAATAFSRLGYIPVIASYAAFLTSRANEQIYNLSTEGGKAVIVGNMSGVIPATPGKSHQGFRDIACIKNIPNVLMYQPITEQDARNSLIRYIHGDFGNLFYLRLSLAASRKILPDPPSNLKKGYSHVVKKGKHALVIGIGPVVLGECLSASEILKNQGIDIEIWNHPWLIDFNYEQLLNASKRKIPLVIIEDHYKKGGFGESLLSFISFYSISFPYIIHIALNQIPQTGFREEILSFLGLGDRNISTVISKTLSS</sequence>
<dbReference type="PANTHER" id="PTHR43825:SF1">
    <property type="entry name" value="TRANSKETOLASE-LIKE PYRIMIDINE-BINDING DOMAIN-CONTAINING PROTEIN"/>
    <property type="match status" value="1"/>
</dbReference>
<comment type="cofactor">
    <cofactor evidence="3">
        <name>thiamine diphosphate</name>
        <dbReference type="ChEBI" id="CHEBI:58937"/>
    </cofactor>
</comment>
<dbReference type="CDD" id="cd07033">
    <property type="entry name" value="TPP_PYR_DXS_TK_like"/>
    <property type="match status" value="1"/>
</dbReference>
<name>A0A1F5ZVF2_9BACT</name>
<protein>
    <recommendedName>
        <fullName evidence="5">Transketolase-like pyrimidine-binding domain-containing protein</fullName>
    </recommendedName>
</protein>
<proteinExistence type="inferred from homology"/>
<organism evidence="6 7">
    <name type="scientific">Candidatus Gottesmanbacteria bacterium RIFCSPHIGHO2_02_FULL_39_11</name>
    <dbReference type="NCBI Taxonomy" id="1798382"/>
    <lineage>
        <taxon>Bacteria</taxon>
        <taxon>Candidatus Gottesmaniibacteriota</taxon>
    </lineage>
</organism>
<dbReference type="SUPFAM" id="SSF52518">
    <property type="entry name" value="Thiamin diphosphate-binding fold (THDP-binding)"/>
    <property type="match status" value="2"/>
</dbReference>
<dbReference type="CDD" id="cd02012">
    <property type="entry name" value="TPP_TK"/>
    <property type="match status" value="1"/>
</dbReference>
<comment type="similarity">
    <text evidence="4">Belongs to the transketolase family.</text>
</comment>
<evidence type="ECO:0000256" key="4">
    <source>
        <dbReference type="ARBA" id="ARBA00007131"/>
    </source>
</evidence>
<comment type="cofactor">
    <cofactor evidence="2">
        <name>Mg(2+)</name>
        <dbReference type="ChEBI" id="CHEBI:18420"/>
    </cofactor>
</comment>
<dbReference type="InterPro" id="IPR029061">
    <property type="entry name" value="THDP-binding"/>
</dbReference>
<dbReference type="InterPro" id="IPR051157">
    <property type="entry name" value="PDH/Transketolase"/>
</dbReference>
<comment type="caution">
    <text evidence="6">The sequence shown here is derived from an EMBL/GenBank/DDBJ whole genome shotgun (WGS) entry which is preliminary data.</text>
</comment>
<dbReference type="InterPro" id="IPR005474">
    <property type="entry name" value="Transketolase_N"/>
</dbReference>
<evidence type="ECO:0000313" key="7">
    <source>
        <dbReference type="Proteomes" id="UP000176923"/>
    </source>
</evidence>
<dbReference type="Pfam" id="PF02779">
    <property type="entry name" value="Transket_pyr"/>
    <property type="match status" value="1"/>
</dbReference>
<reference evidence="6 7" key="1">
    <citation type="journal article" date="2016" name="Nat. Commun.">
        <title>Thousands of microbial genomes shed light on interconnected biogeochemical processes in an aquifer system.</title>
        <authorList>
            <person name="Anantharaman K."/>
            <person name="Brown C.T."/>
            <person name="Hug L.A."/>
            <person name="Sharon I."/>
            <person name="Castelle C.J."/>
            <person name="Probst A.J."/>
            <person name="Thomas B.C."/>
            <person name="Singh A."/>
            <person name="Wilkins M.J."/>
            <person name="Karaoz U."/>
            <person name="Brodie E.L."/>
            <person name="Williams K.H."/>
            <person name="Hubbard S.S."/>
            <person name="Banfield J.F."/>
        </authorList>
    </citation>
    <scope>NUCLEOTIDE SEQUENCE [LARGE SCALE GENOMIC DNA]</scope>
</reference>
<evidence type="ECO:0000256" key="1">
    <source>
        <dbReference type="ARBA" id="ARBA00001936"/>
    </source>
</evidence>
<dbReference type="SUPFAM" id="SSF52922">
    <property type="entry name" value="TK C-terminal domain-like"/>
    <property type="match status" value="1"/>
</dbReference>
<dbReference type="Gene3D" id="3.40.50.970">
    <property type="match status" value="2"/>
</dbReference>
<dbReference type="AlphaFoldDB" id="A0A1F5ZVF2"/>
<accession>A0A1F5ZVF2</accession>
<evidence type="ECO:0000256" key="3">
    <source>
        <dbReference type="ARBA" id="ARBA00001964"/>
    </source>
</evidence>
<evidence type="ECO:0000256" key="2">
    <source>
        <dbReference type="ARBA" id="ARBA00001946"/>
    </source>
</evidence>
<dbReference type="InterPro" id="IPR005475">
    <property type="entry name" value="Transketolase-like_Pyr-bd"/>
</dbReference>
<dbReference type="InterPro" id="IPR033248">
    <property type="entry name" value="Transketolase_C"/>
</dbReference>
<dbReference type="Pfam" id="PF02780">
    <property type="entry name" value="Transketolase_C"/>
    <property type="match status" value="1"/>
</dbReference>
<evidence type="ECO:0000313" key="6">
    <source>
        <dbReference type="EMBL" id="OGG16305.1"/>
    </source>
</evidence>
<comment type="cofactor">
    <cofactor evidence="1">
        <name>Mn(2+)</name>
        <dbReference type="ChEBI" id="CHEBI:29035"/>
    </cofactor>
</comment>